<dbReference type="InterPro" id="IPR013024">
    <property type="entry name" value="GGCT-like"/>
</dbReference>
<dbReference type="RefSeq" id="WP_301414342.1">
    <property type="nucleotide sequence ID" value="NZ_CP098023.1"/>
</dbReference>
<dbReference type="Gene3D" id="3.10.490.10">
    <property type="entry name" value="Gamma-glutamyl cyclotransferase-like"/>
    <property type="match status" value="1"/>
</dbReference>
<keyword evidence="3" id="KW-1185">Reference proteome</keyword>
<evidence type="ECO:0000313" key="3">
    <source>
        <dbReference type="Proteomes" id="UP001321520"/>
    </source>
</evidence>
<evidence type="ECO:0000259" key="1">
    <source>
        <dbReference type="Pfam" id="PF06094"/>
    </source>
</evidence>
<gene>
    <name evidence="2" type="ORF">M8T91_11665</name>
</gene>
<sequence length="114" mass="13219">MEFLFSYGTLQQRNVQMANFGRELSGFRDFLPKYVVEEINIIDEVVIRKSGKSVHPILRFTGNTEDRVLGTVFEITRKELSQADNYETDQYQRISAVLESGRTCWIYAAKNDNT</sequence>
<accession>A0ABY9E6D4</accession>
<reference evidence="2 3" key="1">
    <citation type="submission" date="2022-05" db="EMBL/GenBank/DDBJ databases">
        <title>Microbulbifer sp. nov., isolated from sponge.</title>
        <authorList>
            <person name="Gao L."/>
        </authorList>
    </citation>
    <scope>NUCLEOTIDE SEQUENCE [LARGE SCALE GENOMIC DNA]</scope>
    <source>
        <strain evidence="2 3">MI-G</strain>
    </source>
</reference>
<evidence type="ECO:0000313" key="2">
    <source>
        <dbReference type="EMBL" id="WKD48578.1"/>
    </source>
</evidence>
<protein>
    <submittedName>
        <fullName evidence="2">Gamma-glutamylcyclotransferase</fullName>
    </submittedName>
</protein>
<dbReference type="SUPFAM" id="SSF110857">
    <property type="entry name" value="Gamma-glutamyl cyclotransferase-like"/>
    <property type="match status" value="1"/>
</dbReference>
<dbReference type="InterPro" id="IPR009288">
    <property type="entry name" value="AIG2-like_dom"/>
</dbReference>
<dbReference type="CDD" id="cd06661">
    <property type="entry name" value="GGCT_like"/>
    <property type="match status" value="1"/>
</dbReference>
<dbReference type="Proteomes" id="UP001321520">
    <property type="component" value="Chromosome"/>
</dbReference>
<name>A0ABY9E6D4_9GAMM</name>
<organism evidence="2 3">
    <name type="scientific">Microbulbifer spongiae</name>
    <dbReference type="NCBI Taxonomy" id="2944933"/>
    <lineage>
        <taxon>Bacteria</taxon>
        <taxon>Pseudomonadati</taxon>
        <taxon>Pseudomonadota</taxon>
        <taxon>Gammaproteobacteria</taxon>
        <taxon>Cellvibrionales</taxon>
        <taxon>Microbulbiferaceae</taxon>
        <taxon>Microbulbifer</taxon>
    </lineage>
</organism>
<dbReference type="EMBL" id="CP098023">
    <property type="protein sequence ID" value="WKD48578.1"/>
    <property type="molecule type" value="Genomic_DNA"/>
</dbReference>
<dbReference type="Pfam" id="PF06094">
    <property type="entry name" value="GGACT"/>
    <property type="match status" value="1"/>
</dbReference>
<proteinExistence type="predicted"/>
<dbReference type="InterPro" id="IPR036568">
    <property type="entry name" value="GGCT-like_sf"/>
</dbReference>
<feature type="domain" description="Gamma-glutamylcyclotransferase AIG2-like" evidence="1">
    <location>
        <begin position="4"/>
        <end position="111"/>
    </location>
</feature>